<proteinExistence type="predicted"/>
<keyword evidence="2" id="KW-1185">Reference proteome</keyword>
<organism evidence="1 2">
    <name type="scientific">Mycena belliarum</name>
    <dbReference type="NCBI Taxonomy" id="1033014"/>
    <lineage>
        <taxon>Eukaryota</taxon>
        <taxon>Fungi</taxon>
        <taxon>Dikarya</taxon>
        <taxon>Basidiomycota</taxon>
        <taxon>Agaricomycotina</taxon>
        <taxon>Agaricomycetes</taxon>
        <taxon>Agaricomycetidae</taxon>
        <taxon>Agaricales</taxon>
        <taxon>Marasmiineae</taxon>
        <taxon>Mycenaceae</taxon>
        <taxon>Mycena</taxon>
    </lineage>
</organism>
<evidence type="ECO:0000313" key="2">
    <source>
        <dbReference type="Proteomes" id="UP001222325"/>
    </source>
</evidence>
<dbReference type="AlphaFoldDB" id="A0AAD6UHL3"/>
<dbReference type="Proteomes" id="UP001222325">
    <property type="component" value="Unassembled WGS sequence"/>
</dbReference>
<sequence>ENLRGQIKYVTSWGSSAGWTNDVISYINLIYLGLITDRVTILPMFLSTHLPQHAGPFVFGDVFDMPRLRRALGKPVLEWREVKQTDSPVMEDIGCWNVWETVSTDGAPRQSPVDHMLNLDISYTQTPKWIKMIPNYEHDQHSTFWGLATLGFPAARSANLVPPRPSPQHRHSLPPDDHLLCYDFLYYVAAQEPFEIGLDYSPAWRYVGQHMRWTTALEQIADAYIRKTFGVMAHDPTPPFISVHARRDDFEGWCGDYSREDCFPPLLVMARRVHEVQAEIFQRKGIMVTRVIITSDEKDQAWWAQVRALGWRTPDHARTEETLGIWYPVLIDAVIQSSGLGFVGTDRSTMSILAARRVESWRDGIVRFVKWGKPGADDHDD</sequence>
<name>A0AAD6UHL3_9AGAR</name>
<evidence type="ECO:0000313" key="1">
    <source>
        <dbReference type="EMBL" id="KAJ7103060.1"/>
    </source>
</evidence>
<gene>
    <name evidence="1" type="ORF">B0H15DRAFT_767901</name>
</gene>
<reference evidence="1" key="1">
    <citation type="submission" date="2023-03" db="EMBL/GenBank/DDBJ databases">
        <title>Massive genome expansion in bonnet fungi (Mycena s.s.) driven by repeated elements and novel gene families across ecological guilds.</title>
        <authorList>
            <consortium name="Lawrence Berkeley National Laboratory"/>
            <person name="Harder C.B."/>
            <person name="Miyauchi S."/>
            <person name="Viragh M."/>
            <person name="Kuo A."/>
            <person name="Thoen E."/>
            <person name="Andreopoulos B."/>
            <person name="Lu D."/>
            <person name="Skrede I."/>
            <person name="Drula E."/>
            <person name="Henrissat B."/>
            <person name="Morin E."/>
            <person name="Kohler A."/>
            <person name="Barry K."/>
            <person name="LaButti K."/>
            <person name="Morin E."/>
            <person name="Salamov A."/>
            <person name="Lipzen A."/>
            <person name="Mereny Z."/>
            <person name="Hegedus B."/>
            <person name="Baldrian P."/>
            <person name="Stursova M."/>
            <person name="Weitz H."/>
            <person name="Taylor A."/>
            <person name="Grigoriev I.V."/>
            <person name="Nagy L.G."/>
            <person name="Martin F."/>
            <person name="Kauserud H."/>
        </authorList>
    </citation>
    <scope>NUCLEOTIDE SEQUENCE</scope>
    <source>
        <strain evidence="1">CBHHK173m</strain>
    </source>
</reference>
<dbReference type="CDD" id="cd11296">
    <property type="entry name" value="O-FucT_like"/>
    <property type="match status" value="1"/>
</dbReference>
<accession>A0AAD6UHL3</accession>
<dbReference type="Gene3D" id="3.40.50.11350">
    <property type="match status" value="1"/>
</dbReference>
<feature type="non-terminal residue" evidence="1">
    <location>
        <position position="381"/>
    </location>
</feature>
<dbReference type="EMBL" id="JARJCN010000002">
    <property type="protein sequence ID" value="KAJ7103060.1"/>
    <property type="molecule type" value="Genomic_DNA"/>
</dbReference>
<comment type="caution">
    <text evidence="1">The sequence shown here is derived from an EMBL/GenBank/DDBJ whole genome shotgun (WGS) entry which is preliminary data.</text>
</comment>
<protein>
    <submittedName>
        <fullName evidence="1">Uncharacterized protein</fullName>
    </submittedName>
</protein>